<dbReference type="InterPro" id="IPR000620">
    <property type="entry name" value="EamA_dom"/>
</dbReference>
<evidence type="ECO:0000313" key="3">
    <source>
        <dbReference type="EMBL" id="SDW84679.1"/>
    </source>
</evidence>
<feature type="transmembrane region" description="Helical" evidence="1">
    <location>
        <begin position="165"/>
        <end position="183"/>
    </location>
</feature>
<feature type="transmembrane region" description="Helical" evidence="1">
    <location>
        <begin position="87"/>
        <end position="105"/>
    </location>
</feature>
<dbReference type="Pfam" id="PF00892">
    <property type="entry name" value="EamA"/>
    <property type="match status" value="2"/>
</dbReference>
<dbReference type="OrthoDB" id="9812899at2"/>
<feature type="domain" description="EamA" evidence="2">
    <location>
        <begin position="166"/>
        <end position="289"/>
    </location>
</feature>
<dbReference type="AlphaFoldDB" id="A0A1H2WXI0"/>
<proteinExistence type="predicted"/>
<dbReference type="PANTHER" id="PTHR22911">
    <property type="entry name" value="ACYL-MALONYL CONDENSING ENZYME-RELATED"/>
    <property type="match status" value="1"/>
</dbReference>
<evidence type="ECO:0000313" key="4">
    <source>
        <dbReference type="Proteomes" id="UP000199118"/>
    </source>
</evidence>
<dbReference type="SUPFAM" id="SSF103481">
    <property type="entry name" value="Multidrug resistance efflux transporter EmrE"/>
    <property type="match status" value="2"/>
</dbReference>
<sequence>MTCPAEPTTPSPGSGEGFRSREIYGIGLYVLSVFCFCSMDVVGKLLLERHEPLMVVWARYASQGFWAVVIMAPWLRTMLRTSQPGLQVVRALMPFGTSLSFFYAIQHMQLAEAVAVFEVCPLIITVLAYFVLGEKVGPRRWAGVGIGLAGALIIIRPGTDVFQTASLLPILGAFCFAGYAILTRLMGPRESHWTSFLYTALIGAALASLLVPFYWSTPSWADAAVMSVFGVLGGIGHILMTLALRHTPASVAAPFNYTGLVWAAMWGLVVFGEFPDVWTWVGAAVIVGAGLYVWWRERQRAREIA</sequence>
<keyword evidence="1" id="KW-1133">Transmembrane helix</keyword>
<reference evidence="3 4" key="1">
    <citation type="submission" date="2016-10" db="EMBL/GenBank/DDBJ databases">
        <authorList>
            <person name="de Groot N.N."/>
        </authorList>
    </citation>
    <scope>NUCLEOTIDE SEQUENCE [LARGE SCALE GENOMIC DNA]</scope>
    <source>
        <strain evidence="3 4">DSM 17890</strain>
    </source>
</reference>
<feature type="transmembrane region" description="Helical" evidence="1">
    <location>
        <begin position="277"/>
        <end position="295"/>
    </location>
</feature>
<dbReference type="GO" id="GO:0016020">
    <property type="term" value="C:membrane"/>
    <property type="evidence" value="ECO:0007669"/>
    <property type="project" value="InterPro"/>
</dbReference>
<evidence type="ECO:0000259" key="2">
    <source>
        <dbReference type="Pfam" id="PF00892"/>
    </source>
</evidence>
<feature type="transmembrane region" description="Helical" evidence="1">
    <location>
        <begin position="251"/>
        <end position="271"/>
    </location>
</feature>
<organism evidence="3 4">
    <name type="scientific">Albimonas donghaensis</name>
    <dbReference type="NCBI Taxonomy" id="356660"/>
    <lineage>
        <taxon>Bacteria</taxon>
        <taxon>Pseudomonadati</taxon>
        <taxon>Pseudomonadota</taxon>
        <taxon>Alphaproteobacteria</taxon>
        <taxon>Rhodobacterales</taxon>
        <taxon>Paracoccaceae</taxon>
        <taxon>Albimonas</taxon>
    </lineage>
</organism>
<keyword evidence="1" id="KW-0812">Transmembrane</keyword>
<dbReference type="RefSeq" id="WP_092680744.1">
    <property type="nucleotide sequence ID" value="NZ_FNMZ01000002.1"/>
</dbReference>
<evidence type="ECO:0000256" key="1">
    <source>
        <dbReference type="SAM" id="Phobius"/>
    </source>
</evidence>
<feature type="transmembrane region" description="Helical" evidence="1">
    <location>
        <begin position="223"/>
        <end position="244"/>
    </location>
</feature>
<dbReference type="EMBL" id="FNMZ01000002">
    <property type="protein sequence ID" value="SDW84679.1"/>
    <property type="molecule type" value="Genomic_DNA"/>
</dbReference>
<keyword evidence="1" id="KW-0472">Membrane</keyword>
<feature type="transmembrane region" description="Helical" evidence="1">
    <location>
        <begin position="141"/>
        <end position="159"/>
    </location>
</feature>
<accession>A0A1H2WXI0</accession>
<feature type="transmembrane region" description="Helical" evidence="1">
    <location>
        <begin position="54"/>
        <end position="75"/>
    </location>
</feature>
<dbReference type="InterPro" id="IPR037185">
    <property type="entry name" value="EmrE-like"/>
</dbReference>
<feature type="transmembrane region" description="Helical" evidence="1">
    <location>
        <begin position="111"/>
        <end position="132"/>
    </location>
</feature>
<dbReference type="Gene3D" id="1.10.3730.20">
    <property type="match status" value="2"/>
</dbReference>
<feature type="transmembrane region" description="Helical" evidence="1">
    <location>
        <begin position="23"/>
        <end position="42"/>
    </location>
</feature>
<gene>
    <name evidence="3" type="ORF">SAMN05444336_102514</name>
</gene>
<dbReference type="STRING" id="356660.SAMN05444336_102514"/>
<keyword evidence="4" id="KW-1185">Reference proteome</keyword>
<feature type="domain" description="EamA" evidence="2">
    <location>
        <begin position="24"/>
        <end position="155"/>
    </location>
</feature>
<protein>
    <submittedName>
        <fullName evidence="3">Permease of the drug/metabolite transporter (DMT) superfamily</fullName>
    </submittedName>
</protein>
<name>A0A1H2WXI0_9RHOB</name>
<dbReference type="Proteomes" id="UP000199118">
    <property type="component" value="Unassembled WGS sequence"/>
</dbReference>
<dbReference type="PANTHER" id="PTHR22911:SF103">
    <property type="entry name" value="BLR2811 PROTEIN"/>
    <property type="match status" value="1"/>
</dbReference>
<feature type="transmembrane region" description="Helical" evidence="1">
    <location>
        <begin position="195"/>
        <end position="217"/>
    </location>
</feature>